<gene>
    <name evidence="1" type="ORF">AVEN_109847_1</name>
</gene>
<organism evidence="1 2">
    <name type="scientific">Araneus ventricosus</name>
    <name type="common">Orbweaver spider</name>
    <name type="synonym">Epeira ventricosa</name>
    <dbReference type="NCBI Taxonomy" id="182803"/>
    <lineage>
        <taxon>Eukaryota</taxon>
        <taxon>Metazoa</taxon>
        <taxon>Ecdysozoa</taxon>
        <taxon>Arthropoda</taxon>
        <taxon>Chelicerata</taxon>
        <taxon>Arachnida</taxon>
        <taxon>Araneae</taxon>
        <taxon>Araneomorphae</taxon>
        <taxon>Entelegynae</taxon>
        <taxon>Araneoidea</taxon>
        <taxon>Araneidae</taxon>
        <taxon>Araneus</taxon>
    </lineage>
</organism>
<sequence>MQAGIAVKFFTAILCEITEKLTHISNQAIMLAIPLSYIQKINDLSALSLGNIERKYFLIFAAKYVDSQVVELVNDGDFTGLDWTGHVSRKEFLLQREVVGNSLRMEFNRM</sequence>
<keyword evidence="2" id="KW-1185">Reference proteome</keyword>
<reference evidence="1 2" key="1">
    <citation type="journal article" date="2019" name="Sci. Rep.">
        <title>Orb-weaving spider Araneus ventricosus genome elucidates the spidroin gene catalogue.</title>
        <authorList>
            <person name="Kono N."/>
            <person name="Nakamura H."/>
            <person name="Ohtoshi R."/>
            <person name="Moran D.A.P."/>
            <person name="Shinohara A."/>
            <person name="Yoshida Y."/>
            <person name="Fujiwara M."/>
            <person name="Mori M."/>
            <person name="Tomita M."/>
            <person name="Arakawa K."/>
        </authorList>
    </citation>
    <scope>NUCLEOTIDE SEQUENCE [LARGE SCALE GENOMIC DNA]</scope>
</reference>
<evidence type="ECO:0000313" key="2">
    <source>
        <dbReference type="Proteomes" id="UP000499080"/>
    </source>
</evidence>
<protein>
    <submittedName>
        <fullName evidence="1">Uncharacterized protein</fullName>
    </submittedName>
</protein>
<dbReference type="EMBL" id="BGPR01005390">
    <property type="protein sequence ID" value="GBN09743.1"/>
    <property type="molecule type" value="Genomic_DNA"/>
</dbReference>
<proteinExistence type="predicted"/>
<name>A0A4Y2L7D6_ARAVE</name>
<dbReference type="Proteomes" id="UP000499080">
    <property type="component" value="Unassembled WGS sequence"/>
</dbReference>
<comment type="caution">
    <text evidence="1">The sequence shown here is derived from an EMBL/GenBank/DDBJ whole genome shotgun (WGS) entry which is preliminary data.</text>
</comment>
<dbReference type="AlphaFoldDB" id="A0A4Y2L7D6"/>
<evidence type="ECO:0000313" key="1">
    <source>
        <dbReference type="EMBL" id="GBN09743.1"/>
    </source>
</evidence>
<accession>A0A4Y2L7D6</accession>